<reference evidence="1 2" key="1">
    <citation type="submission" date="2018-11" db="EMBL/GenBank/DDBJ databases">
        <title>Arenibacter aquaticus sp.nov., a marine bacterium isolated from surface seawater in the South China Sea.</title>
        <authorList>
            <person name="Guo J."/>
            <person name="Sun J."/>
        </authorList>
    </citation>
    <scope>NUCLEOTIDE SEQUENCE [LARGE SCALE GENOMIC DNA]</scope>
    <source>
        <strain evidence="1 2">GUO666</strain>
    </source>
</reference>
<organism evidence="1 2">
    <name type="scientific">Arenibacter aquaticus</name>
    <dbReference type="NCBI Taxonomy" id="2489054"/>
    <lineage>
        <taxon>Bacteria</taxon>
        <taxon>Pseudomonadati</taxon>
        <taxon>Bacteroidota</taxon>
        <taxon>Flavobacteriia</taxon>
        <taxon>Flavobacteriales</taxon>
        <taxon>Flavobacteriaceae</taxon>
        <taxon>Arenibacter</taxon>
    </lineage>
</organism>
<dbReference type="OrthoDB" id="1436089at2"/>
<evidence type="ECO:0000313" key="2">
    <source>
        <dbReference type="Proteomes" id="UP000267585"/>
    </source>
</evidence>
<comment type="caution">
    <text evidence="1">The sequence shown here is derived from an EMBL/GenBank/DDBJ whole genome shotgun (WGS) entry which is preliminary data.</text>
</comment>
<keyword evidence="2" id="KW-1185">Reference proteome</keyword>
<dbReference type="AlphaFoldDB" id="A0A430K3W5"/>
<gene>
    <name evidence="1" type="ORF">EHW67_07555</name>
</gene>
<sequence length="117" mass="13849">MEMLKVGDKLYNVGQDGFGDFLRFSFSEVVRLTKTLAVLENGVRLKNKPVRSLVNDEIGYALATNKWMYWHLVTDEILHKAEEEKEKITIHDWFEERSFDLSEKKMIYKLFQEKGML</sequence>
<dbReference type="GO" id="GO:0016301">
    <property type="term" value="F:kinase activity"/>
    <property type="evidence" value="ECO:0007669"/>
    <property type="project" value="UniProtKB-KW"/>
</dbReference>
<name>A0A430K3W5_9FLAO</name>
<keyword evidence="1" id="KW-0418">Kinase</keyword>
<keyword evidence="1" id="KW-0670">Pyruvate</keyword>
<protein>
    <submittedName>
        <fullName evidence="1">Pyruvate kinase</fullName>
    </submittedName>
</protein>
<dbReference type="RefSeq" id="WP_126161771.1">
    <property type="nucleotide sequence ID" value="NZ_RQPJ01000003.1"/>
</dbReference>
<dbReference type="Proteomes" id="UP000267585">
    <property type="component" value="Unassembled WGS sequence"/>
</dbReference>
<dbReference type="EMBL" id="RQPJ01000003">
    <property type="protein sequence ID" value="RTE53783.1"/>
    <property type="molecule type" value="Genomic_DNA"/>
</dbReference>
<keyword evidence="1" id="KW-0808">Transferase</keyword>
<proteinExistence type="predicted"/>
<evidence type="ECO:0000313" key="1">
    <source>
        <dbReference type="EMBL" id="RTE53783.1"/>
    </source>
</evidence>
<accession>A0A430K3W5</accession>